<feature type="compositionally biased region" description="Acidic residues" evidence="1">
    <location>
        <begin position="235"/>
        <end position="249"/>
    </location>
</feature>
<reference evidence="2" key="1">
    <citation type="submission" date="2015-11" db="EMBL/GenBank/DDBJ databases">
        <title>De novo transcriptome assembly of four potential Pierce s Disease insect vectors from Arizona vineyards.</title>
        <authorList>
            <person name="Tassone E.E."/>
        </authorList>
    </citation>
    <scope>NUCLEOTIDE SEQUENCE</scope>
</reference>
<feature type="compositionally biased region" description="Basic and acidic residues" evidence="1">
    <location>
        <begin position="250"/>
        <end position="260"/>
    </location>
</feature>
<sequence length="655" mass="74635">MATTHPKKKDNQELTKGQTIGGGDIVGDFVEDVWKVITPEMVERLRCVLIEDLGLSKQDADKLIQDQRNVRRQRICLKKVRIIKIGPRNQWIKELSRSIADQMALFVVGMLLSNRNARSKKITETVLEHLCELTGENATVESAKTRVERTLVVVADRMATWMDEAITDIESKIEEKYKTAASLEDLSRESLITLESSVTESEESKTSVCTEITSEIEESDIESRVTISLKSLESEEKESEESELEEESAEDKAKESREEEEKSSEEEKSEAEEQSEVEESDEEENADDGEKSEEGKTEEDEDKSEEDEEKSGVSEAEIRGESDIETTEEEAVENEEAESEEKEEDEGKVDEVSSAEEGVEDKEEEGEEEQEEEEEKEAEEEEEREKEEIEEFDITELEKESTESIVSEISIKKEKVKLPTDLLDLLKEDVATMPKADEKSNRQRAMKEVIDKRFEQIARDKLEQSLSSLVKYDIGEAASIVANWVEMILSSADEMPIEDVKPQGPAFEIKRGEGSQFQVYQVSSTTVAKKVAEVKGLEAPPRKKKLPRTMSPMNLTSSKDWADWALSAANVGEEWGKWLDSALADVEDLFSKDRALISHQDRYTAWKELKEHRGSEAKKWRMEDKKIKDEGSLWSRKLKKDHTENPESEIKTDTY</sequence>
<feature type="compositionally biased region" description="Basic and acidic residues" evidence="1">
    <location>
        <begin position="310"/>
        <end position="322"/>
    </location>
</feature>
<feature type="region of interest" description="Disordered" evidence="1">
    <location>
        <begin position="633"/>
        <end position="655"/>
    </location>
</feature>
<feature type="compositionally biased region" description="Acidic residues" evidence="1">
    <location>
        <begin position="296"/>
        <end position="309"/>
    </location>
</feature>
<gene>
    <name evidence="2" type="ORF">g.6207</name>
</gene>
<organism evidence="2">
    <name type="scientific">Graphocephala atropunctata</name>
    <dbReference type="NCBI Taxonomy" id="36148"/>
    <lineage>
        <taxon>Eukaryota</taxon>
        <taxon>Metazoa</taxon>
        <taxon>Ecdysozoa</taxon>
        <taxon>Arthropoda</taxon>
        <taxon>Hexapoda</taxon>
        <taxon>Insecta</taxon>
        <taxon>Pterygota</taxon>
        <taxon>Neoptera</taxon>
        <taxon>Paraneoptera</taxon>
        <taxon>Hemiptera</taxon>
        <taxon>Auchenorrhyncha</taxon>
        <taxon>Membracoidea</taxon>
        <taxon>Cicadellidae</taxon>
        <taxon>Cicadellinae</taxon>
        <taxon>Cicadellini</taxon>
        <taxon>Graphocephala</taxon>
    </lineage>
</organism>
<dbReference type="AlphaFoldDB" id="A0A1B6MK66"/>
<evidence type="ECO:0000256" key="1">
    <source>
        <dbReference type="SAM" id="MobiDB-lite"/>
    </source>
</evidence>
<proteinExistence type="predicted"/>
<name>A0A1B6MK66_9HEMI</name>
<protein>
    <submittedName>
        <fullName evidence="2">Uncharacterized protein</fullName>
    </submittedName>
</protein>
<dbReference type="EMBL" id="GEBQ01003627">
    <property type="protein sequence ID" value="JAT36350.1"/>
    <property type="molecule type" value="Transcribed_RNA"/>
</dbReference>
<feature type="region of interest" description="Disordered" evidence="1">
    <location>
        <begin position="195"/>
        <end position="404"/>
    </location>
</feature>
<feature type="compositionally biased region" description="Acidic residues" evidence="1">
    <location>
        <begin position="323"/>
        <end position="395"/>
    </location>
</feature>
<evidence type="ECO:0000313" key="2">
    <source>
        <dbReference type="EMBL" id="JAT36350.1"/>
    </source>
</evidence>
<accession>A0A1B6MK66</accession>
<feature type="compositionally biased region" description="Acidic residues" evidence="1">
    <location>
        <begin position="261"/>
        <end position="287"/>
    </location>
</feature>
<feature type="compositionally biased region" description="Basic and acidic residues" evidence="1">
    <location>
        <begin position="641"/>
        <end position="655"/>
    </location>
</feature>